<evidence type="ECO:0000313" key="3">
    <source>
        <dbReference type="Proteomes" id="UP001300012"/>
    </source>
</evidence>
<dbReference type="EMBL" id="JANQBD010000013">
    <property type="protein sequence ID" value="MCR8633199.1"/>
    <property type="molecule type" value="Genomic_DNA"/>
</dbReference>
<keyword evidence="2" id="KW-0547">Nucleotide-binding</keyword>
<protein>
    <submittedName>
        <fullName evidence="2">ATP-binding protein</fullName>
    </submittedName>
</protein>
<dbReference type="GO" id="GO:0005524">
    <property type="term" value="F:ATP binding"/>
    <property type="evidence" value="ECO:0007669"/>
    <property type="project" value="UniProtKB-KW"/>
</dbReference>
<dbReference type="SUPFAM" id="SSF52540">
    <property type="entry name" value="P-loop containing nucleoside triphosphate hydrolases"/>
    <property type="match status" value="1"/>
</dbReference>
<evidence type="ECO:0000259" key="1">
    <source>
        <dbReference type="Pfam" id="PF13175"/>
    </source>
</evidence>
<organism evidence="2 3">
    <name type="scientific">Paenibacillus radicis</name>
    <name type="common">ex Xue et al. 2023</name>
    <dbReference type="NCBI Taxonomy" id="2972489"/>
    <lineage>
        <taxon>Bacteria</taxon>
        <taxon>Bacillati</taxon>
        <taxon>Bacillota</taxon>
        <taxon>Bacilli</taxon>
        <taxon>Bacillales</taxon>
        <taxon>Paenibacillaceae</taxon>
        <taxon>Paenibacillus</taxon>
    </lineage>
</organism>
<dbReference type="Gene3D" id="3.40.50.300">
    <property type="entry name" value="P-loop containing nucleotide triphosphate hydrolases"/>
    <property type="match status" value="2"/>
</dbReference>
<proteinExistence type="predicted"/>
<dbReference type="InterPro" id="IPR041685">
    <property type="entry name" value="AAA_GajA/Old/RecF-like"/>
</dbReference>
<feature type="domain" description="Endonuclease GajA/Old nuclease/RecF-like AAA" evidence="1">
    <location>
        <begin position="1"/>
        <end position="58"/>
    </location>
</feature>
<gene>
    <name evidence="2" type="ORF">NV381_18525</name>
</gene>
<dbReference type="PANTHER" id="PTHR32182">
    <property type="entry name" value="DNA REPLICATION AND REPAIR PROTEIN RECF"/>
    <property type="match status" value="1"/>
</dbReference>
<dbReference type="RefSeq" id="WP_258214774.1">
    <property type="nucleotide sequence ID" value="NZ_JANQBD010000013.1"/>
</dbReference>
<reference evidence="2 3" key="1">
    <citation type="submission" date="2022-08" db="EMBL/GenBank/DDBJ databases">
        <title>Paenibacillus endoradicis sp. nov., Paenibacillus radicibacter sp. nov and Paenibacillus pararadicis sp. nov., three cold-adapted plant growth-promoting bacteria isolated from root of Larix gmelinii in Great Khingan.</title>
        <authorList>
            <person name="Xue H."/>
        </authorList>
    </citation>
    <scope>NUCLEOTIDE SEQUENCE [LARGE SCALE GENOMIC DNA]</scope>
    <source>
        <strain evidence="2 3">N5-1-1-5</strain>
    </source>
</reference>
<dbReference type="Proteomes" id="UP001300012">
    <property type="component" value="Unassembled WGS sequence"/>
</dbReference>
<keyword evidence="3" id="KW-1185">Reference proteome</keyword>
<name>A0ABT1YJ25_9BACL</name>
<dbReference type="Pfam" id="PF13175">
    <property type="entry name" value="AAA_15"/>
    <property type="match status" value="1"/>
</dbReference>
<evidence type="ECO:0000313" key="2">
    <source>
        <dbReference type="EMBL" id="MCR8633199.1"/>
    </source>
</evidence>
<dbReference type="InterPro" id="IPR027417">
    <property type="entry name" value="P-loop_NTPase"/>
</dbReference>
<accession>A0ABT1YJ25</accession>
<comment type="caution">
    <text evidence="2">The sequence shown here is derived from an EMBL/GenBank/DDBJ whole genome shotgun (WGS) entry which is preliminary data.</text>
</comment>
<sequence>MRLNRIYIEEYKLLKKFTIEFHENTNSQFRASCRFLIGQNGTGKSALLEAISFIFTRIMQDESPGFRFRIDYFVHVNGKETKIAVWNLDGPLSYTIDGEKQDTETTPFSDMQDYHPTKILAQSTGPNNLLDGVLLQTPEDALISDVYDYVSNPEREVEDAAGLDRLLSKIERLHEDPRYMFINGETSLYVIITLCVFSNISSDPELNRLYCLKRKKLFDLVGKFTPVSFSLSGNDGKISSRFGKEIGSIEREFMKLLYIEQESGSPPLHDFVNRTVTQQNDEIKGNFQQFLSDYRRNAVFRLEQDAKQAHGNYFHKKISQATTPLSFLSSLLYAKRLGLLEHAELAFKLKGSDVIFNSDNLSDGEYLWLAHLGILLLMSCEDNILLLLDEPDVHLNEAWNVDFIKYLNEFISLENTDTSHEVVIATHSSMILTDVDPNQLYNFKLIVDNDKPRSEIKPTRISTFGANRGEISKQIFETGSIIGSYAEEMIDEAFRLADEENNYDKLKQLQDMLGPGYHYFRVSNRLLELEEND</sequence>
<dbReference type="PANTHER" id="PTHR32182:SF22">
    <property type="entry name" value="ATP-DEPENDENT ENDONUCLEASE, OLD FAMILY-RELATED"/>
    <property type="match status" value="1"/>
</dbReference>
<keyword evidence="2" id="KW-0067">ATP-binding</keyword>